<gene>
    <name evidence="2" type="ORF">RRG08_013615</name>
</gene>
<protein>
    <submittedName>
        <fullName evidence="2">Uncharacterized protein</fullName>
    </submittedName>
</protein>
<name>A0AAE1E1M2_9GAST</name>
<evidence type="ECO:0000313" key="3">
    <source>
        <dbReference type="Proteomes" id="UP001283361"/>
    </source>
</evidence>
<dbReference type="AlphaFoldDB" id="A0AAE1E1M2"/>
<comment type="caution">
    <text evidence="2">The sequence shown here is derived from an EMBL/GenBank/DDBJ whole genome shotgun (WGS) entry which is preliminary data.</text>
</comment>
<organism evidence="2 3">
    <name type="scientific">Elysia crispata</name>
    <name type="common">lettuce slug</name>
    <dbReference type="NCBI Taxonomy" id="231223"/>
    <lineage>
        <taxon>Eukaryota</taxon>
        <taxon>Metazoa</taxon>
        <taxon>Spiralia</taxon>
        <taxon>Lophotrochozoa</taxon>
        <taxon>Mollusca</taxon>
        <taxon>Gastropoda</taxon>
        <taxon>Heterobranchia</taxon>
        <taxon>Euthyneura</taxon>
        <taxon>Panpulmonata</taxon>
        <taxon>Sacoglossa</taxon>
        <taxon>Placobranchoidea</taxon>
        <taxon>Plakobranchidae</taxon>
        <taxon>Elysia</taxon>
    </lineage>
</organism>
<proteinExistence type="predicted"/>
<evidence type="ECO:0000313" key="2">
    <source>
        <dbReference type="EMBL" id="KAK3790994.1"/>
    </source>
</evidence>
<feature type="transmembrane region" description="Helical" evidence="1">
    <location>
        <begin position="12"/>
        <end position="33"/>
    </location>
</feature>
<dbReference type="EMBL" id="JAWDGP010001492">
    <property type="protein sequence ID" value="KAK3790994.1"/>
    <property type="molecule type" value="Genomic_DNA"/>
</dbReference>
<sequence>MNPNEANCLYHQVYTLLWFMGPGFTVYTLLLFTGPDFTQMKHKDFTMTVIGIWRFPRQYRHCLSLVPSFLALHQTSHGAPLRSTIDIILSSRPSNSPVLCITCAYTVSGQRARSIEYRGAAKFLGAKT</sequence>
<dbReference type="Proteomes" id="UP001283361">
    <property type="component" value="Unassembled WGS sequence"/>
</dbReference>
<accession>A0AAE1E1M2</accession>
<evidence type="ECO:0000256" key="1">
    <source>
        <dbReference type="SAM" id="Phobius"/>
    </source>
</evidence>
<keyword evidence="1" id="KW-1133">Transmembrane helix</keyword>
<keyword evidence="1" id="KW-0472">Membrane</keyword>
<keyword evidence="1" id="KW-0812">Transmembrane</keyword>
<keyword evidence="3" id="KW-1185">Reference proteome</keyword>
<reference evidence="2" key="1">
    <citation type="journal article" date="2023" name="G3 (Bethesda)">
        <title>A reference genome for the long-term kleptoplast-retaining sea slug Elysia crispata morphotype clarki.</title>
        <authorList>
            <person name="Eastman K.E."/>
            <person name="Pendleton A.L."/>
            <person name="Shaikh M.A."/>
            <person name="Suttiyut T."/>
            <person name="Ogas R."/>
            <person name="Tomko P."/>
            <person name="Gavelis G."/>
            <person name="Widhalm J.R."/>
            <person name="Wisecaver J.H."/>
        </authorList>
    </citation>
    <scope>NUCLEOTIDE SEQUENCE</scope>
    <source>
        <strain evidence="2">ECLA1</strain>
    </source>
</reference>